<accession>A0ACC0DDT4</accession>
<evidence type="ECO:0000313" key="2">
    <source>
        <dbReference type="Proteomes" id="UP001497680"/>
    </source>
</evidence>
<dbReference type="Proteomes" id="UP001497680">
    <property type="component" value="Unassembled WGS sequence"/>
</dbReference>
<name>A0ACC0DDT4_9PEZI</name>
<comment type="caution">
    <text evidence="1">The sequence shown here is derived from an EMBL/GenBank/DDBJ whole genome shotgun (WGS) entry which is preliminary data.</text>
</comment>
<evidence type="ECO:0000313" key="1">
    <source>
        <dbReference type="EMBL" id="KAI6090702.1"/>
    </source>
</evidence>
<organism evidence="1 2">
    <name type="scientific">Hypoxylon rubiginosum</name>
    <dbReference type="NCBI Taxonomy" id="110542"/>
    <lineage>
        <taxon>Eukaryota</taxon>
        <taxon>Fungi</taxon>
        <taxon>Dikarya</taxon>
        <taxon>Ascomycota</taxon>
        <taxon>Pezizomycotina</taxon>
        <taxon>Sordariomycetes</taxon>
        <taxon>Xylariomycetidae</taxon>
        <taxon>Xylariales</taxon>
        <taxon>Hypoxylaceae</taxon>
        <taxon>Hypoxylon</taxon>
    </lineage>
</organism>
<protein>
    <submittedName>
        <fullName evidence="1">Uncharacterized protein</fullName>
    </submittedName>
</protein>
<reference evidence="1 2" key="1">
    <citation type="journal article" date="2022" name="New Phytol.">
        <title>Ecological generalism drives hyperdiversity of secondary metabolite gene clusters in xylarialean endophytes.</title>
        <authorList>
            <person name="Franco M.E.E."/>
            <person name="Wisecaver J.H."/>
            <person name="Arnold A.E."/>
            <person name="Ju Y.M."/>
            <person name="Slot J.C."/>
            <person name="Ahrendt S."/>
            <person name="Moore L.P."/>
            <person name="Eastman K.E."/>
            <person name="Scott K."/>
            <person name="Konkel Z."/>
            <person name="Mondo S.J."/>
            <person name="Kuo A."/>
            <person name="Hayes R.D."/>
            <person name="Haridas S."/>
            <person name="Andreopoulos B."/>
            <person name="Riley R."/>
            <person name="LaButti K."/>
            <person name="Pangilinan J."/>
            <person name="Lipzen A."/>
            <person name="Amirebrahimi M."/>
            <person name="Yan J."/>
            <person name="Adam C."/>
            <person name="Keymanesh K."/>
            <person name="Ng V."/>
            <person name="Louie K."/>
            <person name="Northen T."/>
            <person name="Drula E."/>
            <person name="Henrissat B."/>
            <person name="Hsieh H.M."/>
            <person name="Youens-Clark K."/>
            <person name="Lutzoni F."/>
            <person name="Miadlikowska J."/>
            <person name="Eastwood D.C."/>
            <person name="Hamelin R.C."/>
            <person name="Grigoriev I.V."/>
            <person name="U'Ren J.M."/>
        </authorList>
    </citation>
    <scope>NUCLEOTIDE SEQUENCE [LARGE SCALE GENOMIC DNA]</scope>
    <source>
        <strain evidence="1 2">ER1909</strain>
    </source>
</reference>
<proteinExistence type="predicted"/>
<dbReference type="EMBL" id="MU394290">
    <property type="protein sequence ID" value="KAI6090702.1"/>
    <property type="molecule type" value="Genomic_DNA"/>
</dbReference>
<gene>
    <name evidence="1" type="ORF">F4821DRAFT_22691</name>
</gene>
<sequence>MPPKKAAATAGENAPDVPNAADFRILDTILKACTFDDKPKSIDFDSIAKQLGFKNSAVARERWRQVCKKNNWYSATETDAAASPAVVAKRLAELDLKDSPCQKKIKLEDYQAEDLAWDNIPNGGHKRTVSEPIRR</sequence>
<keyword evidence="2" id="KW-1185">Reference proteome</keyword>